<name>A0A2H1VTP1_SPOFR</name>
<sequence length="233" mass="26407">MCVRAMLRHEWAGSTEVIPRVHRKATEVTGGPIPPFPIFPIPDSPTTLKILTPKGRPRTCNASGVSNVHWRRRLLTIRCYTKRVAARQSLRRVSRNAAHEYEPLAWLETSRVPRQTIMSLKLTSKWHQVIGKVSLNTMFKFSTVKQTTFTLNSHTLVRKMIRSTEVTGGPITPFPIFPIPDSATTLKFLKGRLLVFRVSIGGAKHRLLTISCTIKLGTSHSNIHENTIFHWKV</sequence>
<evidence type="ECO:0000313" key="1">
    <source>
        <dbReference type="EMBL" id="SOQ43862.1"/>
    </source>
</evidence>
<organism evidence="1">
    <name type="scientific">Spodoptera frugiperda</name>
    <name type="common">Fall armyworm</name>
    <dbReference type="NCBI Taxonomy" id="7108"/>
    <lineage>
        <taxon>Eukaryota</taxon>
        <taxon>Metazoa</taxon>
        <taxon>Ecdysozoa</taxon>
        <taxon>Arthropoda</taxon>
        <taxon>Hexapoda</taxon>
        <taxon>Insecta</taxon>
        <taxon>Pterygota</taxon>
        <taxon>Neoptera</taxon>
        <taxon>Endopterygota</taxon>
        <taxon>Lepidoptera</taxon>
        <taxon>Glossata</taxon>
        <taxon>Ditrysia</taxon>
        <taxon>Noctuoidea</taxon>
        <taxon>Noctuidae</taxon>
        <taxon>Amphipyrinae</taxon>
        <taxon>Spodoptera</taxon>
    </lineage>
</organism>
<dbReference type="EMBL" id="ODYU01004216">
    <property type="protein sequence ID" value="SOQ43862.1"/>
    <property type="molecule type" value="Genomic_DNA"/>
</dbReference>
<accession>A0A2H1VTP1</accession>
<protein>
    <submittedName>
        <fullName evidence="1">SFRICE_002018</fullName>
    </submittedName>
</protein>
<dbReference type="AlphaFoldDB" id="A0A2H1VTP1"/>
<reference evidence="1" key="1">
    <citation type="submission" date="2016-07" db="EMBL/GenBank/DDBJ databases">
        <authorList>
            <person name="Bretaudeau A."/>
        </authorList>
    </citation>
    <scope>NUCLEOTIDE SEQUENCE</scope>
    <source>
        <strain evidence="1">Rice</strain>
        <tissue evidence="1">Whole body</tissue>
    </source>
</reference>
<gene>
    <name evidence="1" type="ORF">SFRICE_002018</name>
</gene>
<proteinExistence type="predicted"/>